<dbReference type="AlphaFoldDB" id="A0A427A332"/>
<protein>
    <submittedName>
        <fullName evidence="1">Uncharacterized protein</fullName>
    </submittedName>
</protein>
<sequence>MGGVLSAVSDHWSYALYRCPAASTTSAALLQHRSPLATTTRHAFLTFFPRFQPHTLSLSSATALAIPYYCILPTLPSSATKGPLVGPSPTLVTAIVFSNPLLPATIHRCYLLPDAIVSSIALLLLLSSAPQPLPLANLSNHSKRCHPLLPCLSLLLSSSSIVAVAAPSFAFVNCQQRSLVDQLRPATIWSRPAVISRYTMLPLAI</sequence>
<name>A0A427A332_ENSVE</name>
<accession>A0A427A332</accession>
<organism evidence="1 2">
    <name type="scientific">Ensete ventricosum</name>
    <name type="common">Abyssinian banana</name>
    <name type="synonym">Musa ensete</name>
    <dbReference type="NCBI Taxonomy" id="4639"/>
    <lineage>
        <taxon>Eukaryota</taxon>
        <taxon>Viridiplantae</taxon>
        <taxon>Streptophyta</taxon>
        <taxon>Embryophyta</taxon>
        <taxon>Tracheophyta</taxon>
        <taxon>Spermatophyta</taxon>
        <taxon>Magnoliopsida</taxon>
        <taxon>Liliopsida</taxon>
        <taxon>Zingiberales</taxon>
        <taxon>Musaceae</taxon>
        <taxon>Ensete</taxon>
    </lineage>
</organism>
<gene>
    <name evidence="1" type="ORF">B296_00034976</name>
</gene>
<dbReference type="EMBL" id="AMZH03003945">
    <property type="protein sequence ID" value="RRT70655.1"/>
    <property type="molecule type" value="Genomic_DNA"/>
</dbReference>
<dbReference type="Proteomes" id="UP000287651">
    <property type="component" value="Unassembled WGS sequence"/>
</dbReference>
<comment type="caution">
    <text evidence="1">The sequence shown here is derived from an EMBL/GenBank/DDBJ whole genome shotgun (WGS) entry which is preliminary data.</text>
</comment>
<proteinExistence type="predicted"/>
<evidence type="ECO:0000313" key="1">
    <source>
        <dbReference type="EMBL" id="RRT70655.1"/>
    </source>
</evidence>
<reference evidence="1 2" key="1">
    <citation type="journal article" date="2014" name="Agronomy (Basel)">
        <title>A Draft Genome Sequence for Ensete ventricosum, the Drought-Tolerant Tree Against Hunger.</title>
        <authorList>
            <person name="Harrison J."/>
            <person name="Moore K.A."/>
            <person name="Paszkiewicz K."/>
            <person name="Jones T."/>
            <person name="Grant M."/>
            <person name="Ambacheew D."/>
            <person name="Muzemil S."/>
            <person name="Studholme D.J."/>
        </authorList>
    </citation>
    <scope>NUCLEOTIDE SEQUENCE [LARGE SCALE GENOMIC DNA]</scope>
</reference>
<evidence type="ECO:0000313" key="2">
    <source>
        <dbReference type="Proteomes" id="UP000287651"/>
    </source>
</evidence>